<protein>
    <submittedName>
        <fullName evidence="2">DUF1295 domain-containing protein</fullName>
    </submittedName>
</protein>
<organism evidence="2">
    <name type="scientific">Eiseniibacteriota bacterium</name>
    <dbReference type="NCBI Taxonomy" id="2212470"/>
    <lineage>
        <taxon>Bacteria</taxon>
        <taxon>Candidatus Eiseniibacteriota</taxon>
    </lineage>
</organism>
<evidence type="ECO:0000313" key="2">
    <source>
        <dbReference type="EMBL" id="HGZ43195.1"/>
    </source>
</evidence>
<feature type="transmembrane region" description="Helical" evidence="1">
    <location>
        <begin position="95"/>
        <end position="117"/>
    </location>
</feature>
<accession>A0A832I4P1</accession>
<keyword evidence="1" id="KW-0812">Transmembrane</keyword>
<evidence type="ECO:0000256" key="1">
    <source>
        <dbReference type="SAM" id="Phobius"/>
    </source>
</evidence>
<dbReference type="Gene3D" id="1.20.120.1630">
    <property type="match status" value="1"/>
</dbReference>
<gene>
    <name evidence="2" type="ORF">ENR23_07190</name>
</gene>
<dbReference type="GO" id="GO:0016020">
    <property type="term" value="C:membrane"/>
    <property type="evidence" value="ECO:0007669"/>
    <property type="project" value="TreeGrafter"/>
</dbReference>
<dbReference type="InterPro" id="IPR010721">
    <property type="entry name" value="UstE-like"/>
</dbReference>
<reference evidence="2" key="1">
    <citation type="journal article" date="2020" name="mSystems">
        <title>Genome- and Community-Level Interaction Insights into Carbon Utilization and Element Cycling Functions of Hydrothermarchaeota in Hydrothermal Sediment.</title>
        <authorList>
            <person name="Zhou Z."/>
            <person name="Liu Y."/>
            <person name="Xu W."/>
            <person name="Pan J."/>
            <person name="Luo Z.H."/>
            <person name="Li M."/>
        </authorList>
    </citation>
    <scope>NUCLEOTIDE SEQUENCE [LARGE SCALE GENOMIC DNA]</scope>
    <source>
        <strain evidence="2">SpSt-381</strain>
    </source>
</reference>
<dbReference type="Pfam" id="PF06966">
    <property type="entry name" value="DUF1295"/>
    <property type="match status" value="1"/>
</dbReference>
<feature type="transmembrane region" description="Helical" evidence="1">
    <location>
        <begin position="180"/>
        <end position="210"/>
    </location>
</feature>
<proteinExistence type="predicted"/>
<sequence>MAAFMAGLWLIQRRTGDAGVVDVGWSLGIALLAAAFALVSTGPVERRALVAGLAVAWGVRLAWHIHARARRAGGEDPRYAALRERWGAAFQRNLFLFYQAQGLSQVALAVPVLAALAHRAPRLGAWDAAGAALAAVAIAGEALADAQLAAFRADPAHRGRTCRRGLWAWSRHPNYFFEWLFWWTWVAIAAPGPAAAWALVGPALMLWFLWKVTGIPTSEARALATRGEDYRDYQRTVSAFVPWPPRRAA</sequence>
<keyword evidence="1" id="KW-1133">Transmembrane helix</keyword>
<comment type="caution">
    <text evidence="2">The sequence shown here is derived from an EMBL/GenBank/DDBJ whole genome shotgun (WGS) entry which is preliminary data.</text>
</comment>
<dbReference type="PANTHER" id="PTHR32251">
    <property type="entry name" value="3-OXO-5-ALPHA-STEROID 4-DEHYDROGENASE"/>
    <property type="match status" value="1"/>
</dbReference>
<dbReference type="PANTHER" id="PTHR32251:SF17">
    <property type="entry name" value="STEROID 5-ALPHA REDUCTASE C-TERMINAL DOMAIN-CONTAINING PROTEIN"/>
    <property type="match status" value="1"/>
</dbReference>
<keyword evidence="1" id="KW-0472">Membrane</keyword>
<name>A0A832I4P1_UNCEI</name>
<dbReference type="EMBL" id="DSQF01000014">
    <property type="protein sequence ID" value="HGZ43195.1"/>
    <property type="molecule type" value="Genomic_DNA"/>
</dbReference>
<dbReference type="AlphaFoldDB" id="A0A832I4P1"/>
<feature type="transmembrane region" description="Helical" evidence="1">
    <location>
        <begin position="20"/>
        <end position="40"/>
    </location>
</feature>